<name>A0A1G7ID59_CHIFI</name>
<keyword evidence="2" id="KW-1133">Transmembrane helix</keyword>
<feature type="region of interest" description="Disordered" evidence="1">
    <location>
        <begin position="1"/>
        <end position="26"/>
    </location>
</feature>
<sequence>MSDIANSPVIEQAAPTAPDTTSQTSAAQPKPWKVYQKWAFRIAFIFFVIMSIPTSWNWYTHLFTMDWIHLKYRDVYDIARFQPNLWNVDSESGRWGIASYASWAAALGIAVVGAVIWSLFDRKRLEYNLLYYWLRVIVRYRAGIGIIGFGYTKLFPVQMPYPSISNLHTNFGDFTAQKIYWLSIGIVPWYQVFAGIVEVGAGILLFFRGTAAIGAVLLAGALANITFVNLAYDGGVHVYAAYFVLLGAFVLAYDVPKIYNLLVLERYTVPVHYYPSFTKAWQKYGRLALKAGTFLLFVFILFYLQMWNYLYDPYKQPVEKGLAGTRGYYNVTEFRLNNKVIPYSPLDSTRWQNVTFEKWSTITYQVNKSVWLDLSNGGGSPKNDVDRNFELAGVAGGRRFFYYEADTVKQELSLRDKNRSATNQGRERQRRNATDRPNTTKKKDAPFVLHYERPSDTRIILYGLTQNKDSIYVILDKVDKQYLLSPSKLEAGQY</sequence>
<dbReference type="RefSeq" id="WP_089828925.1">
    <property type="nucleotide sequence ID" value="NZ_FNBN01000001.1"/>
</dbReference>
<feature type="transmembrane region" description="Helical" evidence="2">
    <location>
        <begin position="287"/>
        <end position="307"/>
    </location>
</feature>
<protein>
    <recommendedName>
        <fullName evidence="5">DoxX family protein</fullName>
    </recommendedName>
</protein>
<proteinExistence type="predicted"/>
<dbReference type="Proteomes" id="UP000199045">
    <property type="component" value="Unassembled WGS sequence"/>
</dbReference>
<reference evidence="3 4" key="1">
    <citation type="submission" date="2016-10" db="EMBL/GenBank/DDBJ databases">
        <authorList>
            <person name="de Groot N.N."/>
        </authorList>
    </citation>
    <scope>NUCLEOTIDE SEQUENCE [LARGE SCALE GENOMIC DNA]</scope>
    <source>
        <strain evidence="3 4">DSM 527</strain>
    </source>
</reference>
<feature type="transmembrane region" description="Helical" evidence="2">
    <location>
        <begin position="132"/>
        <end position="151"/>
    </location>
</feature>
<evidence type="ECO:0000313" key="4">
    <source>
        <dbReference type="Proteomes" id="UP000199045"/>
    </source>
</evidence>
<dbReference type="STRING" id="104663.SAMN04488121_101804"/>
<accession>A0A1G7ID59</accession>
<gene>
    <name evidence="3" type="ORF">SAMN04488121_101804</name>
</gene>
<organism evidence="3 4">
    <name type="scientific">Chitinophaga filiformis</name>
    <name type="common">Myxococcus filiformis</name>
    <name type="synonym">Flexibacter filiformis</name>
    <dbReference type="NCBI Taxonomy" id="104663"/>
    <lineage>
        <taxon>Bacteria</taxon>
        <taxon>Pseudomonadati</taxon>
        <taxon>Bacteroidota</taxon>
        <taxon>Chitinophagia</taxon>
        <taxon>Chitinophagales</taxon>
        <taxon>Chitinophagaceae</taxon>
        <taxon>Chitinophaga</taxon>
    </lineage>
</organism>
<evidence type="ECO:0000256" key="1">
    <source>
        <dbReference type="SAM" id="MobiDB-lite"/>
    </source>
</evidence>
<dbReference type="AlphaFoldDB" id="A0A1G7ID59"/>
<feature type="region of interest" description="Disordered" evidence="1">
    <location>
        <begin position="416"/>
        <end position="446"/>
    </location>
</feature>
<keyword evidence="2" id="KW-0472">Membrane</keyword>
<feature type="compositionally biased region" description="Basic and acidic residues" evidence="1">
    <location>
        <begin position="416"/>
        <end position="434"/>
    </location>
</feature>
<feature type="transmembrane region" description="Helical" evidence="2">
    <location>
        <begin position="100"/>
        <end position="120"/>
    </location>
</feature>
<feature type="transmembrane region" description="Helical" evidence="2">
    <location>
        <begin position="213"/>
        <end position="232"/>
    </location>
</feature>
<feature type="transmembrane region" description="Helical" evidence="2">
    <location>
        <begin position="179"/>
        <end position="206"/>
    </location>
</feature>
<evidence type="ECO:0000313" key="3">
    <source>
        <dbReference type="EMBL" id="SDF10518.1"/>
    </source>
</evidence>
<evidence type="ECO:0008006" key="5">
    <source>
        <dbReference type="Google" id="ProtNLM"/>
    </source>
</evidence>
<keyword evidence="2" id="KW-0812">Transmembrane</keyword>
<feature type="transmembrane region" description="Helical" evidence="2">
    <location>
        <begin position="38"/>
        <end position="59"/>
    </location>
</feature>
<feature type="transmembrane region" description="Helical" evidence="2">
    <location>
        <begin position="238"/>
        <end position="256"/>
    </location>
</feature>
<dbReference type="EMBL" id="FNBN01000001">
    <property type="protein sequence ID" value="SDF10518.1"/>
    <property type="molecule type" value="Genomic_DNA"/>
</dbReference>
<evidence type="ECO:0000256" key="2">
    <source>
        <dbReference type="SAM" id="Phobius"/>
    </source>
</evidence>
<dbReference type="OrthoDB" id="102112at2"/>